<evidence type="ECO:0000313" key="1">
    <source>
        <dbReference type="EMBL" id="MQW33386.1"/>
    </source>
</evidence>
<name>A0AAW9TKT1_RHIML</name>
<dbReference type="EMBL" id="WISR01000112">
    <property type="protein sequence ID" value="MQW33386.1"/>
    <property type="molecule type" value="Genomic_DNA"/>
</dbReference>
<dbReference type="AlphaFoldDB" id="A0AAW9TKT1"/>
<reference evidence="1 2" key="1">
    <citation type="journal article" date="2013" name="Genome Biol.">
        <title>Comparative genomics of the core and accessory genomes of 48 Sinorhizobium strains comprising five genospecies.</title>
        <authorList>
            <person name="Sugawara M."/>
            <person name="Epstein B."/>
            <person name="Badgley B.D."/>
            <person name="Unno T."/>
            <person name="Xu L."/>
            <person name="Reese J."/>
            <person name="Gyaneshwar P."/>
            <person name="Denny R."/>
            <person name="Mudge J."/>
            <person name="Bharti A.K."/>
            <person name="Farmer A.D."/>
            <person name="May G.D."/>
            <person name="Woodward J.E."/>
            <person name="Medigue C."/>
            <person name="Vallenet D."/>
            <person name="Lajus A."/>
            <person name="Rouy Z."/>
            <person name="Martinez-Vaz B."/>
            <person name="Tiffin P."/>
            <person name="Young N.D."/>
            <person name="Sadowsky M.J."/>
        </authorList>
    </citation>
    <scope>NUCLEOTIDE SEQUENCE [LARGE SCALE GENOMIC DNA]</scope>
    <source>
        <strain evidence="1 2">N6B1</strain>
    </source>
</reference>
<proteinExistence type="predicted"/>
<evidence type="ECO:0000313" key="2">
    <source>
        <dbReference type="Proteomes" id="UP000429484"/>
    </source>
</evidence>
<accession>A0AAW9TKT1</accession>
<organism evidence="1 2">
    <name type="scientific">Rhizobium meliloti</name>
    <name type="common">Ensifer meliloti</name>
    <name type="synonym">Sinorhizobium meliloti</name>
    <dbReference type="NCBI Taxonomy" id="382"/>
    <lineage>
        <taxon>Bacteria</taxon>
        <taxon>Pseudomonadati</taxon>
        <taxon>Pseudomonadota</taxon>
        <taxon>Alphaproteobacteria</taxon>
        <taxon>Hyphomicrobiales</taxon>
        <taxon>Rhizobiaceae</taxon>
        <taxon>Sinorhizobium/Ensifer group</taxon>
        <taxon>Sinorhizobium</taxon>
    </lineage>
</organism>
<sequence>MTRGGQFFISLGGQFLISPDTVLLACLSADWTVPTARVYATCSAFVRPGSHKVSTGTRISNEDYGPILWNRKTDRQNQTSTRRGSVRLRWPISINTSYRIY</sequence>
<dbReference type="Proteomes" id="UP000429484">
    <property type="component" value="Unassembled WGS sequence"/>
</dbReference>
<comment type="caution">
    <text evidence="1">The sequence shown here is derived from an EMBL/GenBank/DDBJ whole genome shotgun (WGS) entry which is preliminary data.</text>
</comment>
<protein>
    <submittedName>
        <fullName evidence="1">Uncharacterized protein</fullName>
    </submittedName>
</protein>
<gene>
    <name evidence="1" type="ORF">GHK53_11355</name>
</gene>